<sequence length="203" mass="23539">MRVNLAVQILSKSMAEALRRSMPLDEVSETANFCQLMNDFFDRCNVRSIHEHQRKNNTLLAPYEKCDDSRFVWLTNTFLKYFLDWNFSSTSLTGKKRLILKQKSSTKTNWDECLFHCKHLKGYKYLCIVLLNVQSSCYRMELTTSSLKGSCKTALRKTLVIKDNVGEDQITPMQFSLGTTIGFFRCKEMLVLYPEGIVTVGYH</sequence>
<evidence type="ECO:0000313" key="2">
    <source>
        <dbReference type="EMBL" id="CAB4006690.1"/>
    </source>
</evidence>
<feature type="domain" description="Transposable element P transposase-like GTP-binding insertion" evidence="1">
    <location>
        <begin position="1"/>
        <end position="55"/>
    </location>
</feature>
<proteinExistence type="predicted"/>
<dbReference type="AlphaFoldDB" id="A0A6S7HTN2"/>
<dbReference type="Proteomes" id="UP001152795">
    <property type="component" value="Unassembled WGS sequence"/>
</dbReference>
<reference evidence="2" key="1">
    <citation type="submission" date="2020-04" db="EMBL/GenBank/DDBJ databases">
        <authorList>
            <person name="Alioto T."/>
            <person name="Alioto T."/>
            <person name="Gomez Garrido J."/>
        </authorList>
    </citation>
    <scope>NUCLEOTIDE SEQUENCE</scope>
    <source>
        <strain evidence="2">A484AB</strain>
    </source>
</reference>
<gene>
    <name evidence="2" type="ORF">PACLA_8A044337</name>
</gene>
<accession>A0A6S7HTN2</accession>
<dbReference type="Pfam" id="PF21788">
    <property type="entry name" value="TNP-like_GBD"/>
    <property type="match status" value="1"/>
</dbReference>
<protein>
    <recommendedName>
        <fullName evidence="1">Transposable element P transposase-like GTP-binding insertion domain-containing protein</fullName>
    </recommendedName>
</protein>
<dbReference type="InterPro" id="IPR048366">
    <property type="entry name" value="TNP-like_GBD"/>
</dbReference>
<keyword evidence="3" id="KW-1185">Reference proteome</keyword>
<evidence type="ECO:0000313" key="3">
    <source>
        <dbReference type="Proteomes" id="UP001152795"/>
    </source>
</evidence>
<name>A0A6S7HTN2_PARCT</name>
<dbReference type="EMBL" id="CACRXK020005574">
    <property type="protein sequence ID" value="CAB4006690.1"/>
    <property type="molecule type" value="Genomic_DNA"/>
</dbReference>
<comment type="caution">
    <text evidence="2">The sequence shown here is derived from an EMBL/GenBank/DDBJ whole genome shotgun (WGS) entry which is preliminary data.</text>
</comment>
<organism evidence="2 3">
    <name type="scientific">Paramuricea clavata</name>
    <name type="common">Red gorgonian</name>
    <name type="synonym">Violescent sea-whip</name>
    <dbReference type="NCBI Taxonomy" id="317549"/>
    <lineage>
        <taxon>Eukaryota</taxon>
        <taxon>Metazoa</taxon>
        <taxon>Cnidaria</taxon>
        <taxon>Anthozoa</taxon>
        <taxon>Octocorallia</taxon>
        <taxon>Malacalcyonacea</taxon>
        <taxon>Plexauridae</taxon>
        <taxon>Paramuricea</taxon>
    </lineage>
</organism>
<evidence type="ECO:0000259" key="1">
    <source>
        <dbReference type="Pfam" id="PF21788"/>
    </source>
</evidence>